<dbReference type="AlphaFoldDB" id="A0A3M7Q064"/>
<reference evidence="1 2" key="1">
    <citation type="journal article" date="2018" name="Sci. Rep.">
        <title>Genomic signatures of local adaptation to the degree of environmental predictability in rotifers.</title>
        <authorList>
            <person name="Franch-Gras L."/>
            <person name="Hahn C."/>
            <person name="Garcia-Roger E.M."/>
            <person name="Carmona M.J."/>
            <person name="Serra M."/>
            <person name="Gomez A."/>
        </authorList>
    </citation>
    <scope>NUCLEOTIDE SEQUENCE [LARGE SCALE GENOMIC DNA]</scope>
    <source>
        <strain evidence="1">HYR1</strain>
    </source>
</reference>
<evidence type="ECO:0000313" key="2">
    <source>
        <dbReference type="Proteomes" id="UP000276133"/>
    </source>
</evidence>
<keyword evidence="2" id="KW-1185">Reference proteome</keyword>
<organism evidence="1 2">
    <name type="scientific">Brachionus plicatilis</name>
    <name type="common">Marine rotifer</name>
    <name type="synonym">Brachionus muelleri</name>
    <dbReference type="NCBI Taxonomy" id="10195"/>
    <lineage>
        <taxon>Eukaryota</taxon>
        <taxon>Metazoa</taxon>
        <taxon>Spiralia</taxon>
        <taxon>Gnathifera</taxon>
        <taxon>Rotifera</taxon>
        <taxon>Eurotatoria</taxon>
        <taxon>Monogononta</taxon>
        <taxon>Pseudotrocha</taxon>
        <taxon>Ploima</taxon>
        <taxon>Brachionidae</taxon>
        <taxon>Brachionus</taxon>
    </lineage>
</organism>
<comment type="caution">
    <text evidence="1">The sequence shown here is derived from an EMBL/GenBank/DDBJ whole genome shotgun (WGS) entry which is preliminary data.</text>
</comment>
<evidence type="ECO:0000313" key="1">
    <source>
        <dbReference type="EMBL" id="RNA04385.1"/>
    </source>
</evidence>
<name>A0A3M7Q064_BRAPC</name>
<dbReference type="EMBL" id="REGN01008125">
    <property type="protein sequence ID" value="RNA04385.1"/>
    <property type="molecule type" value="Genomic_DNA"/>
</dbReference>
<dbReference type="Proteomes" id="UP000276133">
    <property type="component" value="Unassembled WGS sequence"/>
</dbReference>
<protein>
    <submittedName>
        <fullName evidence="1">Uncharacterized protein</fullName>
    </submittedName>
</protein>
<proteinExistence type="predicted"/>
<sequence>MKNNVSLFNEIISLVSVQIQCFKRFYLEKNYFSIYSDLASQKHSDKFFIVDIAVFVLEAIEQLFNFFIGQALAESSEQVS</sequence>
<accession>A0A3M7Q064</accession>
<gene>
    <name evidence="1" type="ORF">BpHYR1_018485</name>
</gene>